<dbReference type="Proteomes" id="UP000076744">
    <property type="component" value="Unassembled WGS sequence"/>
</dbReference>
<dbReference type="GeneID" id="30023500"/>
<dbReference type="EMBL" id="AZHB01000020">
    <property type="protein sequence ID" value="OAA57287.1"/>
    <property type="molecule type" value="Genomic_DNA"/>
</dbReference>
<protein>
    <recommendedName>
        <fullName evidence="3">DUF8035 domain-containing protein</fullName>
    </recommendedName>
</protein>
<feature type="region of interest" description="Disordered" evidence="2">
    <location>
        <begin position="445"/>
        <end position="652"/>
    </location>
</feature>
<feature type="region of interest" description="Disordered" evidence="2">
    <location>
        <begin position="331"/>
        <end position="356"/>
    </location>
</feature>
<feature type="compositionally biased region" description="Acidic residues" evidence="2">
    <location>
        <begin position="526"/>
        <end position="536"/>
    </location>
</feature>
<proteinExistence type="predicted"/>
<dbReference type="PANTHER" id="PTHR42081">
    <property type="entry name" value="ZINC FINGER PROTEIN DHHC DOMAIN CONTAINING PROTEIN"/>
    <property type="match status" value="1"/>
</dbReference>
<name>A0A167Q4Q9_CORFA</name>
<feature type="compositionally biased region" description="Basic and acidic residues" evidence="2">
    <location>
        <begin position="578"/>
        <end position="595"/>
    </location>
</feature>
<feature type="compositionally biased region" description="Basic and acidic residues" evidence="2">
    <location>
        <begin position="251"/>
        <end position="262"/>
    </location>
</feature>
<organism evidence="4 5">
    <name type="scientific">Cordyceps fumosorosea (strain ARSEF 2679)</name>
    <name type="common">Isaria fumosorosea</name>
    <dbReference type="NCBI Taxonomy" id="1081104"/>
    <lineage>
        <taxon>Eukaryota</taxon>
        <taxon>Fungi</taxon>
        <taxon>Dikarya</taxon>
        <taxon>Ascomycota</taxon>
        <taxon>Pezizomycotina</taxon>
        <taxon>Sordariomycetes</taxon>
        <taxon>Hypocreomycetidae</taxon>
        <taxon>Hypocreales</taxon>
        <taxon>Cordycipitaceae</taxon>
        <taxon>Cordyceps</taxon>
    </lineage>
</organism>
<reference evidence="4 5" key="1">
    <citation type="journal article" date="2016" name="Genome Biol. Evol.">
        <title>Divergent and convergent evolution of fungal pathogenicity.</title>
        <authorList>
            <person name="Shang Y."/>
            <person name="Xiao G."/>
            <person name="Zheng P."/>
            <person name="Cen K."/>
            <person name="Zhan S."/>
            <person name="Wang C."/>
        </authorList>
    </citation>
    <scope>NUCLEOTIDE SEQUENCE [LARGE SCALE GENOMIC DNA]</scope>
    <source>
        <strain evidence="4 5">ARSEF 2679</strain>
    </source>
</reference>
<evidence type="ECO:0000313" key="5">
    <source>
        <dbReference type="Proteomes" id="UP000076744"/>
    </source>
</evidence>
<feature type="region of interest" description="Disordered" evidence="2">
    <location>
        <begin position="240"/>
        <end position="282"/>
    </location>
</feature>
<feature type="compositionally biased region" description="Basic residues" evidence="2">
    <location>
        <begin position="640"/>
        <end position="652"/>
    </location>
</feature>
<feature type="compositionally biased region" description="Pro residues" evidence="2">
    <location>
        <begin position="241"/>
        <end position="250"/>
    </location>
</feature>
<sequence>MSGSAIARRIDHVDALARTLYQRTKQIPPPAFEDAAVAVRRMYMTLRGLRAEADDPKSVLSQSDSPATSFAALGPMIDHCEAALRQLETVLDRFDAAGKKDNLAGRVASVELAKKELDLAIFLDFVQTRAKTTSTTTAQQSADHMKHDVGATTSNVYSRHSHVRKADTEATLPQYKKTLERLGLTHDEIEAEAAVVEAERRRQSSELKGICDATNIPTYQSVAEFEVNTAPQVRHPVQLPVVPPKVPIPPPKEKSSPPKNEKSGLGINADASPTGNHSPTVLPTQYSFNVPYASMEDDKEPDLSMALISTKELVSMDSLNQNMNGMNIHTDPTTAHSSRLGDGPSRSPTLPTVVAGSPQQHYSSVASDARTQIFAGTSPGRSSCLGPDRYGREIPPEAQWTKIRRTLVSPEVLHRAGVRYEARPEYVAILGRLSRHEIAEFARQSAECRAARPSRPPLPPRRSDDDARPTNTKADVKANGDGARPTNLDTKSKTEGARPIKADVQSHGDGARPRNLDTKSHHSDDDILYDSDDSTDYSDYHRTHGKGTRTYPYIVSPPSKNSKTSPSTTVKPKPILKNKHENHVRFDPEPHDLEHSSSAPSSYNHDRHRDYYYGQGSSSSSRRYREHYDRDYDDRDERPHRSHRDRRDRRKKSWGETLGAVGIGSAALLLGGVGF</sequence>
<evidence type="ECO:0000313" key="4">
    <source>
        <dbReference type="EMBL" id="OAA57287.1"/>
    </source>
</evidence>
<feature type="compositionally biased region" description="Basic and acidic residues" evidence="2">
    <location>
        <begin position="490"/>
        <end position="525"/>
    </location>
</feature>
<keyword evidence="5" id="KW-1185">Reference proteome</keyword>
<accession>A0A167Q4Q9</accession>
<feature type="compositionally biased region" description="Basic and acidic residues" evidence="2">
    <location>
        <begin position="626"/>
        <end position="639"/>
    </location>
</feature>
<dbReference type="Pfam" id="PF26118">
    <property type="entry name" value="DUF8035"/>
    <property type="match status" value="1"/>
</dbReference>
<dbReference type="STRING" id="1081104.A0A167Q4Q9"/>
<evidence type="ECO:0000256" key="2">
    <source>
        <dbReference type="SAM" id="MobiDB-lite"/>
    </source>
</evidence>
<evidence type="ECO:0000259" key="3">
    <source>
        <dbReference type="Pfam" id="PF26118"/>
    </source>
</evidence>
<feature type="compositionally biased region" description="Low complexity" evidence="2">
    <location>
        <begin position="612"/>
        <end position="621"/>
    </location>
</feature>
<keyword evidence="1" id="KW-0175">Coiled coil</keyword>
<feature type="compositionally biased region" description="Basic and acidic residues" evidence="2">
    <location>
        <begin position="461"/>
        <end position="478"/>
    </location>
</feature>
<gene>
    <name evidence="4" type="ORF">ISF_07208</name>
</gene>
<feature type="compositionally biased region" description="Low complexity" evidence="2">
    <location>
        <begin position="556"/>
        <end position="573"/>
    </location>
</feature>
<dbReference type="PANTHER" id="PTHR42081:SF2">
    <property type="entry name" value="NIPPED-B-LIKE PROTEIN B"/>
    <property type="match status" value="1"/>
</dbReference>
<dbReference type="InterPro" id="IPR058348">
    <property type="entry name" value="DUF8035"/>
</dbReference>
<evidence type="ECO:0000256" key="1">
    <source>
        <dbReference type="SAM" id="Coils"/>
    </source>
</evidence>
<dbReference type="AlphaFoldDB" id="A0A167Q4Q9"/>
<dbReference type="RefSeq" id="XP_018702089.1">
    <property type="nucleotide sequence ID" value="XM_018850811.1"/>
</dbReference>
<dbReference type="OrthoDB" id="5226662at2759"/>
<feature type="coiled-coil region" evidence="1">
    <location>
        <begin position="179"/>
        <end position="206"/>
    </location>
</feature>
<feature type="domain" description="DUF8035" evidence="3">
    <location>
        <begin position="398"/>
        <end position="451"/>
    </location>
</feature>
<comment type="caution">
    <text evidence="4">The sequence shown here is derived from an EMBL/GenBank/DDBJ whole genome shotgun (WGS) entry which is preliminary data.</text>
</comment>
<feature type="compositionally biased region" description="Polar residues" evidence="2">
    <location>
        <begin position="271"/>
        <end position="282"/>
    </location>
</feature>